<keyword evidence="1" id="KW-0238">DNA-binding</keyword>
<dbReference type="InterPro" id="IPR001387">
    <property type="entry name" value="Cro/C1-type_HTH"/>
</dbReference>
<evidence type="ECO:0000313" key="5">
    <source>
        <dbReference type="Proteomes" id="UP000253208"/>
    </source>
</evidence>
<dbReference type="GO" id="GO:0005829">
    <property type="term" value="C:cytosol"/>
    <property type="evidence" value="ECO:0007669"/>
    <property type="project" value="TreeGrafter"/>
</dbReference>
<evidence type="ECO:0000313" key="4">
    <source>
        <dbReference type="EMBL" id="RCH46382.1"/>
    </source>
</evidence>
<name>A0A367G6N5_9FIRM</name>
<protein>
    <submittedName>
        <fullName evidence="4">XRE family transcriptional regulator</fullName>
    </submittedName>
</protein>
<dbReference type="InterPro" id="IPR050807">
    <property type="entry name" value="TransReg_Diox_bact_type"/>
</dbReference>
<dbReference type="Proteomes" id="UP000253208">
    <property type="component" value="Unassembled WGS sequence"/>
</dbReference>
<dbReference type="PROSITE" id="PS50943">
    <property type="entry name" value="HTH_CROC1"/>
    <property type="match status" value="1"/>
</dbReference>
<sequence>MTVGEKIKYFRTMHGFTQEQLVQATGLSISTLQKYESDERKPKPEQLLKISQALGISINIFMDFDIHTVSDLLSLIFKMNEQLDLNFDSQKDTSGNIIPDTLTLSFKNPIINQKLSTYVSFLNKMTGSEREQYTQTLQELENQLLDDNTEIHKTAPASNSANNVPDSTFSNPSYQKIQNLLSDCTPQEMEWILKSVQLIKDCLRDTK</sequence>
<evidence type="ECO:0000256" key="2">
    <source>
        <dbReference type="SAM" id="Coils"/>
    </source>
</evidence>
<dbReference type="Gene3D" id="1.10.260.40">
    <property type="entry name" value="lambda repressor-like DNA-binding domains"/>
    <property type="match status" value="1"/>
</dbReference>
<accession>A0A367G6N5</accession>
<proteinExistence type="predicted"/>
<feature type="domain" description="HTH cro/C1-type" evidence="3">
    <location>
        <begin position="7"/>
        <end position="61"/>
    </location>
</feature>
<organism evidence="4 5">
    <name type="scientific">Blautia obeum</name>
    <dbReference type="NCBI Taxonomy" id="40520"/>
    <lineage>
        <taxon>Bacteria</taxon>
        <taxon>Bacillati</taxon>
        <taxon>Bacillota</taxon>
        <taxon>Clostridia</taxon>
        <taxon>Lachnospirales</taxon>
        <taxon>Lachnospiraceae</taxon>
        <taxon>Blautia</taxon>
    </lineage>
</organism>
<comment type="caution">
    <text evidence="4">The sequence shown here is derived from an EMBL/GenBank/DDBJ whole genome shotgun (WGS) entry which is preliminary data.</text>
</comment>
<evidence type="ECO:0000256" key="1">
    <source>
        <dbReference type="ARBA" id="ARBA00023125"/>
    </source>
</evidence>
<dbReference type="EMBL" id="PSQG01000001">
    <property type="protein sequence ID" value="RCH46382.1"/>
    <property type="molecule type" value="Genomic_DNA"/>
</dbReference>
<gene>
    <name evidence="4" type="ORF">C4886_00085</name>
</gene>
<dbReference type="SMART" id="SM00530">
    <property type="entry name" value="HTH_XRE"/>
    <property type="match status" value="1"/>
</dbReference>
<dbReference type="PANTHER" id="PTHR46797">
    <property type="entry name" value="HTH-TYPE TRANSCRIPTIONAL REGULATOR"/>
    <property type="match status" value="1"/>
</dbReference>
<keyword evidence="2" id="KW-0175">Coiled coil</keyword>
<dbReference type="PANTHER" id="PTHR46797:SF1">
    <property type="entry name" value="METHYLPHOSPHONATE SYNTHASE"/>
    <property type="match status" value="1"/>
</dbReference>
<dbReference type="GO" id="GO:0003677">
    <property type="term" value="F:DNA binding"/>
    <property type="evidence" value="ECO:0007669"/>
    <property type="project" value="UniProtKB-KW"/>
</dbReference>
<dbReference type="Pfam" id="PF01381">
    <property type="entry name" value="HTH_3"/>
    <property type="match status" value="1"/>
</dbReference>
<reference evidence="4 5" key="1">
    <citation type="submission" date="2018-02" db="EMBL/GenBank/DDBJ databases">
        <title>Complete genome sequencing of Faecalibacterium prausnitzii strains isolated from the human gut.</title>
        <authorList>
            <person name="Fitzgerald B.C."/>
            <person name="Shkoporov A.N."/>
            <person name="Ross P.R."/>
            <person name="Hill C."/>
        </authorList>
    </citation>
    <scope>NUCLEOTIDE SEQUENCE [LARGE SCALE GENOMIC DNA]</scope>
    <source>
        <strain evidence="4 5">APC942/31-1</strain>
    </source>
</reference>
<evidence type="ECO:0000259" key="3">
    <source>
        <dbReference type="PROSITE" id="PS50943"/>
    </source>
</evidence>
<dbReference type="CDD" id="cd00093">
    <property type="entry name" value="HTH_XRE"/>
    <property type="match status" value="1"/>
</dbReference>
<dbReference type="SUPFAM" id="SSF47413">
    <property type="entry name" value="lambda repressor-like DNA-binding domains"/>
    <property type="match status" value="1"/>
</dbReference>
<dbReference type="AlphaFoldDB" id="A0A367G6N5"/>
<feature type="coiled-coil region" evidence="2">
    <location>
        <begin position="123"/>
        <end position="150"/>
    </location>
</feature>
<dbReference type="GO" id="GO:0003700">
    <property type="term" value="F:DNA-binding transcription factor activity"/>
    <property type="evidence" value="ECO:0007669"/>
    <property type="project" value="TreeGrafter"/>
</dbReference>
<dbReference type="InterPro" id="IPR010982">
    <property type="entry name" value="Lambda_DNA-bd_dom_sf"/>
</dbReference>
<dbReference type="RefSeq" id="WP_114001407.1">
    <property type="nucleotide sequence ID" value="NZ_PSQG01000001.1"/>
</dbReference>